<dbReference type="InterPro" id="IPR007963">
    <property type="entry name" value="Peptidase_M61_catalytic"/>
</dbReference>
<dbReference type="Pfam" id="PF13180">
    <property type="entry name" value="PDZ_2"/>
    <property type="match status" value="1"/>
</dbReference>
<reference evidence="2" key="1">
    <citation type="submission" date="2021-03" db="EMBL/GenBank/DDBJ databases">
        <title>novel species isolated from a fishpond in China.</title>
        <authorList>
            <person name="Lu H."/>
            <person name="Cai Z."/>
        </authorList>
    </citation>
    <scope>NUCLEOTIDE SEQUENCE</scope>
    <source>
        <strain evidence="2">JCM 30855</strain>
    </source>
</reference>
<dbReference type="Proteomes" id="UP000664654">
    <property type="component" value="Unassembled WGS sequence"/>
</dbReference>
<sequence length="603" mass="68496">MQLDYRLDLSQKKRHLYDISLQIPAQNKDSLHISLPAWIPGSYMIRDFAKHIVSLSAENAKGESLPLEKLDKQSWRLTCHGQACKLTYQVYAFDTSVRTAYLDDERAFFNGTSVFLRVAELEQLPHALTLNRPDDKPDWQVATGLRRAESTGKYQFGVYLAGNYAELIDCPVEIGTFDKLEFEVCGIPHHLILTGSQYADKDRVAKDLARLCEHHIRLFEPETAKPPFTEYWFLTNILPDGFGGLEHKNSTALLCSPFDFANINRPDEMSEGYQTFLSLASHEYFHAWNVCRIKPKEFIAPDLGHEAYTSQLWAFEGITSYYDDFSLYRTGIIGFEDYLGLLSKTLTRVHRGKGQQKLSVADSSFYSWTRFYQQGEDAINNIVSYYTKGSMLALWLDLTIRAKSAGRHSLDDLMRALWQRFGKKGLGTGEQDFVQLLNRLTGERLDHQFQQLLHQAEALDLSGLLARFGIKQQLKRPKLTDTLVAETACHNPYLGILYKANPLGLEVQVVLEDSPAEQAGINARDVLIALDTVKLDSAKLEKLLSCQPKDEKVKVHLFRNQRLLELDLLPTEAPLSVVELVIEDADQAKTWQTILPPAAESEQ</sequence>
<dbReference type="InterPro" id="IPR001478">
    <property type="entry name" value="PDZ"/>
</dbReference>
<proteinExistence type="predicted"/>
<dbReference type="AlphaFoldDB" id="A0A939IN72"/>
<evidence type="ECO:0000313" key="2">
    <source>
        <dbReference type="EMBL" id="MBN7824535.1"/>
    </source>
</evidence>
<name>A0A939IN72_9ALTE</name>
<dbReference type="InterPro" id="IPR024191">
    <property type="entry name" value="Peptidase_M61"/>
</dbReference>
<dbReference type="InterPro" id="IPR040756">
    <property type="entry name" value="Peptidase_M61_N"/>
</dbReference>
<dbReference type="InterPro" id="IPR027268">
    <property type="entry name" value="Peptidase_M4/M1_CTD_sf"/>
</dbReference>
<gene>
    <name evidence="2" type="ORF">J0A66_04770</name>
</gene>
<dbReference type="RefSeq" id="WP_206572640.1">
    <property type="nucleotide sequence ID" value="NZ_JAFKCV010000002.1"/>
</dbReference>
<dbReference type="PIRSF" id="PIRSF016493">
    <property type="entry name" value="Glycyl_aminpptds"/>
    <property type="match status" value="1"/>
</dbReference>
<dbReference type="SUPFAM" id="SSF50156">
    <property type="entry name" value="PDZ domain-like"/>
    <property type="match status" value="1"/>
</dbReference>
<feature type="domain" description="PDZ" evidence="1">
    <location>
        <begin position="492"/>
        <end position="561"/>
    </location>
</feature>
<comment type="caution">
    <text evidence="2">The sequence shown here is derived from an EMBL/GenBank/DDBJ whole genome shotgun (WGS) entry which is preliminary data.</text>
</comment>
<dbReference type="Pfam" id="PF05299">
    <property type="entry name" value="Peptidase_M61"/>
    <property type="match status" value="1"/>
</dbReference>
<dbReference type="Gene3D" id="2.60.40.3650">
    <property type="match status" value="1"/>
</dbReference>
<dbReference type="SUPFAM" id="SSF55486">
    <property type="entry name" value="Metalloproteases ('zincins'), catalytic domain"/>
    <property type="match status" value="1"/>
</dbReference>
<accession>A0A939IN72</accession>
<dbReference type="Pfam" id="PF17899">
    <property type="entry name" value="Peptidase_M61_N"/>
    <property type="match status" value="1"/>
</dbReference>
<dbReference type="InterPro" id="IPR036034">
    <property type="entry name" value="PDZ_sf"/>
</dbReference>
<protein>
    <submittedName>
        <fullName evidence="2">M61 family metallopeptidase</fullName>
    </submittedName>
</protein>
<evidence type="ECO:0000313" key="3">
    <source>
        <dbReference type="Proteomes" id="UP000664654"/>
    </source>
</evidence>
<evidence type="ECO:0000259" key="1">
    <source>
        <dbReference type="SMART" id="SM00228"/>
    </source>
</evidence>
<dbReference type="SMART" id="SM00228">
    <property type="entry name" value="PDZ"/>
    <property type="match status" value="1"/>
</dbReference>
<organism evidence="2 3">
    <name type="scientific">Bowmanella dokdonensis</name>
    <dbReference type="NCBI Taxonomy" id="751969"/>
    <lineage>
        <taxon>Bacteria</taxon>
        <taxon>Pseudomonadati</taxon>
        <taxon>Pseudomonadota</taxon>
        <taxon>Gammaproteobacteria</taxon>
        <taxon>Alteromonadales</taxon>
        <taxon>Alteromonadaceae</taxon>
        <taxon>Bowmanella</taxon>
    </lineage>
</organism>
<keyword evidence="3" id="KW-1185">Reference proteome</keyword>
<dbReference type="Gene3D" id="1.10.390.10">
    <property type="entry name" value="Neutral Protease Domain 2"/>
    <property type="match status" value="1"/>
</dbReference>
<dbReference type="EMBL" id="JAFKCV010000002">
    <property type="protein sequence ID" value="MBN7824535.1"/>
    <property type="molecule type" value="Genomic_DNA"/>
</dbReference>
<dbReference type="Gene3D" id="2.30.42.10">
    <property type="match status" value="1"/>
</dbReference>